<dbReference type="EMBL" id="CP016808">
    <property type="protein sequence ID" value="ANY66773.1"/>
    <property type="molecule type" value="Genomic_DNA"/>
</dbReference>
<dbReference type="Gene3D" id="3.30.70.1280">
    <property type="entry name" value="SP0830-like domains"/>
    <property type="match status" value="1"/>
</dbReference>
<dbReference type="PANTHER" id="PTHR36439:SF1">
    <property type="entry name" value="DUF1697 DOMAIN-CONTAINING PROTEIN"/>
    <property type="match status" value="1"/>
</dbReference>
<sequence>MAIYIALLRGINVGGHKIIKMQDLQRMFEQLGLQQVKTYIQSGNVLFESDASAEQLRLQIQQEITAVFGFDVPVVLRTHTELAAIVASSPFDANQQQVGENIYVALLADTPTEEGKQRLLACSSEVDDYRLQDSEVYIYCRQSVRKSMFSNNLLEKKLGVAATSRNWQTMNKLLSLAAGMEERKS</sequence>
<dbReference type="SUPFAM" id="SSF160379">
    <property type="entry name" value="SP0830-like"/>
    <property type="match status" value="1"/>
</dbReference>
<accession>A0A1B2DGD7</accession>
<protein>
    <submittedName>
        <fullName evidence="1">Cytoplasmic protein</fullName>
    </submittedName>
</protein>
<dbReference type="PANTHER" id="PTHR36439">
    <property type="entry name" value="BLL4334 PROTEIN"/>
    <property type="match status" value="1"/>
</dbReference>
<name>A0A1B2DGD7_9BACL</name>
<dbReference type="RefSeq" id="WP_099518060.1">
    <property type="nucleotide sequence ID" value="NZ_CP016808.1"/>
</dbReference>
<proteinExistence type="predicted"/>
<dbReference type="PIRSF" id="PIRSF008502">
    <property type="entry name" value="UCP008502"/>
    <property type="match status" value="1"/>
</dbReference>
<dbReference type="AlphaFoldDB" id="A0A1B2DGD7"/>
<reference evidence="1" key="1">
    <citation type="submission" date="2016-08" db="EMBL/GenBank/DDBJ databases">
        <title>Complete Genome Seqeunce of Paenibacillus sp. BIHB 4019 from tea rhizoplane.</title>
        <authorList>
            <person name="Thakur R."/>
            <person name="Swarnkar M.K."/>
            <person name="Gulati A."/>
        </authorList>
    </citation>
    <scope>NUCLEOTIDE SEQUENCE [LARGE SCALE GENOMIC DNA]</scope>
    <source>
        <strain evidence="1">BIHB4019</strain>
    </source>
</reference>
<gene>
    <name evidence="1" type="ORF">BBD42_10090</name>
</gene>
<evidence type="ECO:0000313" key="1">
    <source>
        <dbReference type="EMBL" id="ANY66773.1"/>
    </source>
</evidence>
<dbReference type="InterPro" id="IPR012545">
    <property type="entry name" value="DUF1697"/>
</dbReference>
<organism evidence="1">
    <name type="scientific">Paenibacillus sp. BIHB 4019</name>
    <dbReference type="NCBI Taxonomy" id="1870819"/>
    <lineage>
        <taxon>Bacteria</taxon>
        <taxon>Bacillati</taxon>
        <taxon>Bacillota</taxon>
        <taxon>Bacilli</taxon>
        <taxon>Bacillales</taxon>
        <taxon>Paenibacillaceae</taxon>
        <taxon>Paenibacillus</taxon>
    </lineage>
</organism>
<dbReference type="Pfam" id="PF08002">
    <property type="entry name" value="DUF1697"/>
    <property type="match status" value="1"/>
</dbReference>